<dbReference type="InterPro" id="IPR013022">
    <property type="entry name" value="Xyl_isomerase-like_TIM-brl"/>
</dbReference>
<dbReference type="Proteomes" id="UP000001887">
    <property type="component" value="Chromosome"/>
</dbReference>
<dbReference type="SUPFAM" id="SSF51658">
    <property type="entry name" value="Xylose isomerase-like"/>
    <property type="match status" value="1"/>
</dbReference>
<organism evidence="4 5">
    <name type="scientific">Pirellula staleyi (strain ATCC 27377 / DSM 6068 / ICPB 4128)</name>
    <name type="common">Pirella staleyi</name>
    <dbReference type="NCBI Taxonomy" id="530564"/>
    <lineage>
        <taxon>Bacteria</taxon>
        <taxon>Pseudomonadati</taxon>
        <taxon>Planctomycetota</taxon>
        <taxon>Planctomycetia</taxon>
        <taxon>Pirellulales</taxon>
        <taxon>Pirellulaceae</taxon>
        <taxon>Pirellula</taxon>
    </lineage>
</organism>
<dbReference type="eggNOG" id="COG3622">
    <property type="taxonomic scope" value="Bacteria"/>
</dbReference>
<dbReference type="InterPro" id="IPR006311">
    <property type="entry name" value="TAT_signal"/>
</dbReference>
<keyword evidence="5" id="KW-1185">Reference proteome</keyword>
<dbReference type="KEGG" id="psl:Psta_3527"/>
<dbReference type="AlphaFoldDB" id="D2QYM9"/>
<dbReference type="GO" id="GO:0016853">
    <property type="term" value="F:isomerase activity"/>
    <property type="evidence" value="ECO:0007669"/>
    <property type="project" value="UniProtKB-KW"/>
</dbReference>
<dbReference type="PROSITE" id="PS51318">
    <property type="entry name" value="TAT"/>
    <property type="match status" value="1"/>
</dbReference>
<dbReference type="HOGENOM" id="CLU_050006_3_0_0"/>
<gene>
    <name evidence="4" type="ordered locus">Psta_3527</name>
</gene>
<dbReference type="STRING" id="530564.Psta_3527"/>
<feature type="chain" id="PRO_5003036086" evidence="2">
    <location>
        <begin position="37"/>
        <end position="304"/>
    </location>
</feature>
<dbReference type="PANTHER" id="PTHR43489:SF3">
    <property type="entry name" value="XYLOSE ISOMERASE DOMAIN PROTEIN TIM BARREL"/>
    <property type="match status" value="1"/>
</dbReference>
<dbReference type="EMBL" id="CP001848">
    <property type="protein sequence ID" value="ADB18188.1"/>
    <property type="molecule type" value="Genomic_DNA"/>
</dbReference>
<sequence length="304" mass="33299" precursor="true">MTGLPSHYGLTRRSAITAAVAATAGAMFTGTSTVQADEIAIDPQWKITKGNINQSVVHWCYDPMTVEELAIAAAAMGVKSVELVDPQSWPILKKHGLTCAIASSHGFVRGWNDKANHDFCREKINASLAAAVDFGCPSVITFSGMRGNLTDEEGKANMVEGIKTIIGQFEKNKINLCIEPLNTRVDIEMKGHPGYQCDTVEWAVDVIKAVGSPNLKILFDVYHTQIMEGDVITRLKLYKDFIGHYHTAGVPGRNELDDNQEVNYPAIMKAIAETGYKGFVGQEYIPTWKDKVASLRHGVKLCDV</sequence>
<evidence type="ECO:0000256" key="2">
    <source>
        <dbReference type="SAM" id="SignalP"/>
    </source>
</evidence>
<evidence type="ECO:0000259" key="3">
    <source>
        <dbReference type="Pfam" id="PF01261"/>
    </source>
</evidence>
<keyword evidence="2" id="KW-0732">Signal</keyword>
<evidence type="ECO:0000313" key="5">
    <source>
        <dbReference type="Proteomes" id="UP000001887"/>
    </source>
</evidence>
<evidence type="ECO:0000256" key="1">
    <source>
        <dbReference type="ARBA" id="ARBA00023235"/>
    </source>
</evidence>
<protein>
    <submittedName>
        <fullName evidence="4">Xylose isomerase domain protein TIM barrel</fullName>
    </submittedName>
</protein>
<proteinExistence type="predicted"/>
<feature type="domain" description="Xylose isomerase-like TIM barrel" evidence="3">
    <location>
        <begin position="91"/>
        <end position="286"/>
    </location>
</feature>
<evidence type="ECO:0000313" key="4">
    <source>
        <dbReference type="EMBL" id="ADB18188.1"/>
    </source>
</evidence>
<dbReference type="Pfam" id="PF01261">
    <property type="entry name" value="AP_endonuc_2"/>
    <property type="match status" value="1"/>
</dbReference>
<dbReference type="PANTHER" id="PTHR43489">
    <property type="entry name" value="ISOMERASE"/>
    <property type="match status" value="1"/>
</dbReference>
<keyword evidence="1 4" id="KW-0413">Isomerase</keyword>
<dbReference type="InterPro" id="IPR036237">
    <property type="entry name" value="Xyl_isomerase-like_sf"/>
</dbReference>
<accession>D2QYM9</accession>
<reference evidence="4 5" key="1">
    <citation type="journal article" date="2009" name="Stand. Genomic Sci.">
        <title>Complete genome sequence of Pirellula staleyi type strain (ATCC 27377).</title>
        <authorList>
            <person name="Clum A."/>
            <person name="Tindall B.J."/>
            <person name="Sikorski J."/>
            <person name="Ivanova N."/>
            <person name="Mavrommatis K."/>
            <person name="Lucas S."/>
            <person name="Glavina del Rio T."/>
            <person name="Nolan M."/>
            <person name="Chen F."/>
            <person name="Tice H."/>
            <person name="Pitluck S."/>
            <person name="Cheng J.F."/>
            <person name="Chertkov O."/>
            <person name="Brettin T."/>
            <person name="Han C."/>
            <person name="Detter J.C."/>
            <person name="Kuske C."/>
            <person name="Bruce D."/>
            <person name="Goodwin L."/>
            <person name="Ovchinikova G."/>
            <person name="Pati A."/>
            <person name="Mikhailova N."/>
            <person name="Chen A."/>
            <person name="Palaniappan K."/>
            <person name="Land M."/>
            <person name="Hauser L."/>
            <person name="Chang Y.J."/>
            <person name="Jeffries C.D."/>
            <person name="Chain P."/>
            <person name="Rohde M."/>
            <person name="Goker M."/>
            <person name="Bristow J."/>
            <person name="Eisen J.A."/>
            <person name="Markowitz V."/>
            <person name="Hugenholtz P."/>
            <person name="Kyrpides N.C."/>
            <person name="Klenk H.P."/>
            <person name="Lapidus A."/>
        </authorList>
    </citation>
    <scope>NUCLEOTIDE SEQUENCE [LARGE SCALE GENOMIC DNA]</scope>
    <source>
        <strain evidence="5">ATCC 27377 / DSM 6068 / ICPB 4128</strain>
    </source>
</reference>
<dbReference type="InterPro" id="IPR050417">
    <property type="entry name" value="Sugar_Epim/Isomerase"/>
</dbReference>
<name>D2QYM9_PIRSD</name>
<feature type="signal peptide" evidence="2">
    <location>
        <begin position="1"/>
        <end position="36"/>
    </location>
</feature>
<dbReference type="Gene3D" id="3.20.20.150">
    <property type="entry name" value="Divalent-metal-dependent TIM barrel enzymes"/>
    <property type="match status" value="1"/>
</dbReference>